<gene>
    <name evidence="3" type="ORF">EOI86_15670</name>
</gene>
<keyword evidence="4" id="KW-1185">Reference proteome</keyword>
<name>A0A437QQ21_9PROT</name>
<feature type="transmembrane region" description="Helical" evidence="2">
    <location>
        <begin position="21"/>
        <end position="41"/>
    </location>
</feature>
<sequence>MSYETAGKAETRRALKRGRKAFAIKSGLILAGIVALGLTAGCGKKDDPQAPGPNPTYPKTYPTS</sequence>
<feature type="region of interest" description="Disordered" evidence="1">
    <location>
        <begin position="42"/>
        <end position="64"/>
    </location>
</feature>
<evidence type="ECO:0000256" key="1">
    <source>
        <dbReference type="SAM" id="MobiDB-lite"/>
    </source>
</evidence>
<dbReference type="RefSeq" id="WP_127766094.1">
    <property type="nucleotide sequence ID" value="NZ_SADE01000002.1"/>
</dbReference>
<evidence type="ECO:0000313" key="4">
    <source>
        <dbReference type="Proteomes" id="UP000287447"/>
    </source>
</evidence>
<evidence type="ECO:0000313" key="3">
    <source>
        <dbReference type="EMBL" id="RVU36618.1"/>
    </source>
</evidence>
<keyword evidence="2" id="KW-0812">Transmembrane</keyword>
<keyword evidence="2" id="KW-0472">Membrane</keyword>
<dbReference type="AlphaFoldDB" id="A0A437QQ21"/>
<protein>
    <submittedName>
        <fullName evidence="3">Uncharacterized protein</fullName>
    </submittedName>
</protein>
<proteinExistence type="predicted"/>
<comment type="caution">
    <text evidence="3">The sequence shown here is derived from an EMBL/GenBank/DDBJ whole genome shotgun (WGS) entry which is preliminary data.</text>
</comment>
<reference evidence="4" key="1">
    <citation type="submission" date="2019-01" db="EMBL/GenBank/DDBJ databases">
        <title>Gri0909 isolated from a small marine red alga.</title>
        <authorList>
            <person name="Kim J."/>
            <person name="Jeong S.E."/>
            <person name="Jeon C.O."/>
        </authorList>
    </citation>
    <scope>NUCLEOTIDE SEQUENCE [LARGE SCALE GENOMIC DNA]</scope>
    <source>
        <strain evidence="4">Gri0909</strain>
    </source>
</reference>
<organism evidence="3 4">
    <name type="scientific">Hwanghaeella grinnelliae</name>
    <dbReference type="NCBI Taxonomy" id="2500179"/>
    <lineage>
        <taxon>Bacteria</taxon>
        <taxon>Pseudomonadati</taxon>
        <taxon>Pseudomonadota</taxon>
        <taxon>Alphaproteobacteria</taxon>
        <taxon>Rhodospirillales</taxon>
        <taxon>Rhodospirillaceae</taxon>
        <taxon>Hwanghaeella</taxon>
    </lineage>
</organism>
<keyword evidence="2" id="KW-1133">Transmembrane helix</keyword>
<dbReference type="EMBL" id="SADE01000002">
    <property type="protein sequence ID" value="RVU36618.1"/>
    <property type="molecule type" value="Genomic_DNA"/>
</dbReference>
<accession>A0A437QQ21</accession>
<evidence type="ECO:0000256" key="2">
    <source>
        <dbReference type="SAM" id="Phobius"/>
    </source>
</evidence>
<dbReference type="Proteomes" id="UP000287447">
    <property type="component" value="Unassembled WGS sequence"/>
</dbReference>